<evidence type="ECO:0000256" key="10">
    <source>
        <dbReference type="ARBA" id="ARBA00022692"/>
    </source>
</evidence>
<evidence type="ECO:0000256" key="4">
    <source>
        <dbReference type="ARBA" id="ARBA00010561"/>
    </source>
</evidence>
<evidence type="ECO:0000256" key="14">
    <source>
        <dbReference type="ARBA" id="ARBA00025228"/>
    </source>
</evidence>
<feature type="transmembrane region" description="Helical" evidence="19">
    <location>
        <begin position="63"/>
        <end position="80"/>
    </location>
</feature>
<evidence type="ECO:0000256" key="15">
    <source>
        <dbReference type="ARBA" id="ARBA00032605"/>
    </source>
</evidence>
<evidence type="ECO:0000256" key="8">
    <source>
        <dbReference type="ARBA" id="ARBA00022573"/>
    </source>
</evidence>
<feature type="transmembrane region" description="Helical" evidence="19">
    <location>
        <begin position="110"/>
        <end position="134"/>
    </location>
</feature>
<evidence type="ECO:0000313" key="20">
    <source>
        <dbReference type="EMBL" id="SFT35956.1"/>
    </source>
</evidence>
<evidence type="ECO:0000256" key="18">
    <source>
        <dbReference type="ARBA" id="ARBA00049504"/>
    </source>
</evidence>
<comment type="catalytic activity">
    <reaction evidence="17 19">
        <text>alpha-ribazole + adenosylcob(III)inamide-GDP = adenosylcob(III)alamin + GMP + H(+)</text>
        <dbReference type="Rhea" id="RHEA:16049"/>
        <dbReference type="ChEBI" id="CHEBI:10329"/>
        <dbReference type="ChEBI" id="CHEBI:15378"/>
        <dbReference type="ChEBI" id="CHEBI:18408"/>
        <dbReference type="ChEBI" id="CHEBI:58115"/>
        <dbReference type="ChEBI" id="CHEBI:60487"/>
        <dbReference type="EC" id="2.7.8.26"/>
    </reaction>
</comment>
<keyword evidence="13 19" id="KW-0472">Membrane</keyword>
<evidence type="ECO:0000256" key="1">
    <source>
        <dbReference type="ARBA" id="ARBA00001946"/>
    </source>
</evidence>
<evidence type="ECO:0000256" key="12">
    <source>
        <dbReference type="ARBA" id="ARBA00022989"/>
    </source>
</evidence>
<evidence type="ECO:0000256" key="13">
    <source>
        <dbReference type="ARBA" id="ARBA00023136"/>
    </source>
</evidence>
<comment type="subcellular location">
    <subcellularLocation>
        <location evidence="2 19">Cell membrane</location>
        <topology evidence="2 19">Multi-pass membrane protein</topology>
    </subcellularLocation>
</comment>
<dbReference type="Pfam" id="PF02654">
    <property type="entry name" value="CobS"/>
    <property type="match status" value="1"/>
</dbReference>
<keyword evidence="10 19" id="KW-0812">Transmembrane</keyword>
<dbReference type="HAMAP" id="MF_00719">
    <property type="entry name" value="CobS"/>
    <property type="match status" value="1"/>
</dbReference>
<keyword evidence="21" id="KW-1185">Reference proteome</keyword>
<protein>
    <recommendedName>
        <fullName evidence="6 19">Adenosylcobinamide-GDP ribazoletransferase</fullName>
        <ecNumber evidence="5 19">2.7.8.26</ecNumber>
    </recommendedName>
    <alternativeName>
        <fullName evidence="16 19">Cobalamin synthase</fullName>
    </alternativeName>
    <alternativeName>
        <fullName evidence="15 19">Cobalamin-5'-phosphate synthase</fullName>
    </alternativeName>
</protein>
<evidence type="ECO:0000256" key="6">
    <source>
        <dbReference type="ARBA" id="ARBA00015850"/>
    </source>
</evidence>
<evidence type="ECO:0000256" key="5">
    <source>
        <dbReference type="ARBA" id="ARBA00013200"/>
    </source>
</evidence>
<feature type="transmembrane region" description="Helical" evidence="19">
    <location>
        <begin position="179"/>
        <end position="198"/>
    </location>
</feature>
<gene>
    <name evidence="19" type="primary">cobS</name>
    <name evidence="20" type="ORF">SAMN05660657_00403</name>
</gene>
<keyword evidence="9 19" id="KW-0808">Transferase</keyword>
<dbReference type="Proteomes" id="UP000199546">
    <property type="component" value="Unassembled WGS sequence"/>
</dbReference>
<name>A0A1I6XCN7_9ACTN</name>
<keyword evidence="7 19" id="KW-1003">Cell membrane</keyword>
<proteinExistence type="inferred from homology"/>
<feature type="transmembrane region" description="Helical" evidence="19">
    <location>
        <begin position="37"/>
        <end position="57"/>
    </location>
</feature>
<keyword evidence="8 19" id="KW-0169">Cobalamin biosynthesis</keyword>
<comment type="similarity">
    <text evidence="4 19">Belongs to the CobS family.</text>
</comment>
<comment type="cofactor">
    <cofactor evidence="1 19">
        <name>Mg(2+)</name>
        <dbReference type="ChEBI" id="CHEBI:18420"/>
    </cofactor>
</comment>
<comment type="pathway">
    <text evidence="3 19">Cofactor biosynthesis; adenosylcobalamin biosynthesis; adenosylcobalamin from cob(II)yrinate a,c-diamide: step 7/7.</text>
</comment>
<evidence type="ECO:0000256" key="19">
    <source>
        <dbReference type="HAMAP-Rule" id="MF_00719"/>
    </source>
</evidence>
<dbReference type="GO" id="GO:0009236">
    <property type="term" value="P:cobalamin biosynthetic process"/>
    <property type="evidence" value="ECO:0007669"/>
    <property type="project" value="UniProtKB-UniRule"/>
</dbReference>
<dbReference type="AlphaFoldDB" id="A0A1I6XCN7"/>
<dbReference type="InterPro" id="IPR003805">
    <property type="entry name" value="CobS"/>
</dbReference>
<keyword evidence="12 19" id="KW-1133">Transmembrane helix</keyword>
<dbReference type="PANTHER" id="PTHR34148:SF1">
    <property type="entry name" value="ADENOSYLCOBINAMIDE-GDP RIBAZOLETRANSFERASE"/>
    <property type="match status" value="1"/>
</dbReference>
<comment type="catalytic activity">
    <reaction evidence="18 19">
        <text>alpha-ribazole 5'-phosphate + adenosylcob(III)inamide-GDP = adenosylcob(III)alamin 5'-phosphate + GMP + H(+)</text>
        <dbReference type="Rhea" id="RHEA:23560"/>
        <dbReference type="ChEBI" id="CHEBI:15378"/>
        <dbReference type="ChEBI" id="CHEBI:57918"/>
        <dbReference type="ChEBI" id="CHEBI:58115"/>
        <dbReference type="ChEBI" id="CHEBI:60487"/>
        <dbReference type="ChEBI" id="CHEBI:60493"/>
        <dbReference type="EC" id="2.7.8.26"/>
    </reaction>
</comment>
<comment type="function">
    <text evidence="14 19">Joins adenosylcobinamide-GDP and alpha-ribazole to generate adenosylcobalamin (Ado-cobalamin). Also synthesizes adenosylcobalamin 5'-phosphate from adenosylcobinamide-GDP and alpha-ribazole 5'-phosphate.</text>
</comment>
<evidence type="ECO:0000256" key="9">
    <source>
        <dbReference type="ARBA" id="ARBA00022679"/>
    </source>
</evidence>
<dbReference type="GO" id="GO:0005886">
    <property type="term" value="C:plasma membrane"/>
    <property type="evidence" value="ECO:0007669"/>
    <property type="project" value="UniProtKB-SubCell"/>
</dbReference>
<accession>A0A1I6XCN7</accession>
<dbReference type="GO" id="GO:0008818">
    <property type="term" value="F:cobalamin 5'-phosphate synthase activity"/>
    <property type="evidence" value="ECO:0007669"/>
    <property type="project" value="UniProtKB-UniRule"/>
</dbReference>
<keyword evidence="11 19" id="KW-0460">Magnesium</keyword>
<dbReference type="EC" id="2.7.8.26" evidence="5 19"/>
<evidence type="ECO:0000256" key="11">
    <source>
        <dbReference type="ARBA" id="ARBA00022842"/>
    </source>
</evidence>
<dbReference type="RefSeq" id="WP_093577732.1">
    <property type="nucleotide sequence ID" value="NZ_FPBA01000001.1"/>
</dbReference>
<dbReference type="STRING" id="1296565.SAMN05660657_00403"/>
<evidence type="ECO:0000256" key="17">
    <source>
        <dbReference type="ARBA" id="ARBA00048623"/>
    </source>
</evidence>
<evidence type="ECO:0000256" key="16">
    <source>
        <dbReference type="ARBA" id="ARBA00032853"/>
    </source>
</evidence>
<dbReference type="EMBL" id="FPBA01000001">
    <property type="protein sequence ID" value="SFT35956.1"/>
    <property type="molecule type" value="Genomic_DNA"/>
</dbReference>
<dbReference type="GO" id="GO:0051073">
    <property type="term" value="F:adenosylcobinamide-GDP ribazoletransferase activity"/>
    <property type="evidence" value="ECO:0007669"/>
    <property type="project" value="UniProtKB-UniRule"/>
</dbReference>
<evidence type="ECO:0000256" key="7">
    <source>
        <dbReference type="ARBA" id="ARBA00022475"/>
    </source>
</evidence>
<reference evidence="21" key="1">
    <citation type="submission" date="2016-10" db="EMBL/GenBank/DDBJ databases">
        <authorList>
            <person name="Varghese N."/>
            <person name="Submissions S."/>
        </authorList>
    </citation>
    <scope>NUCLEOTIDE SEQUENCE [LARGE SCALE GENOMIC DNA]</scope>
    <source>
        <strain evidence="21">DSM 46136</strain>
    </source>
</reference>
<evidence type="ECO:0000256" key="3">
    <source>
        <dbReference type="ARBA" id="ARBA00004663"/>
    </source>
</evidence>
<dbReference type="PANTHER" id="PTHR34148">
    <property type="entry name" value="ADENOSYLCOBINAMIDE-GDP RIBAZOLETRANSFERASE"/>
    <property type="match status" value="1"/>
</dbReference>
<evidence type="ECO:0000313" key="21">
    <source>
        <dbReference type="Proteomes" id="UP000199546"/>
    </source>
</evidence>
<feature type="transmembrane region" description="Helical" evidence="19">
    <location>
        <begin position="235"/>
        <end position="256"/>
    </location>
</feature>
<dbReference type="UniPathway" id="UPA00148">
    <property type="reaction ID" value="UER00238"/>
</dbReference>
<organism evidence="20 21">
    <name type="scientific">Geodermatophilus amargosae</name>
    <dbReference type="NCBI Taxonomy" id="1296565"/>
    <lineage>
        <taxon>Bacteria</taxon>
        <taxon>Bacillati</taxon>
        <taxon>Actinomycetota</taxon>
        <taxon>Actinomycetes</taxon>
        <taxon>Geodermatophilales</taxon>
        <taxon>Geodermatophilaceae</taxon>
        <taxon>Geodermatophilus</taxon>
    </lineage>
</organism>
<sequence length="259" mass="25386">MSDRRAWWAGPLESVALLTVVRVPAAGTTSTRGVLPWAPLVGLALGGVAAGVGVLGAHLVSPLAGAVTALALLATLTRALHLDGLADTADGLGPLRGRERALQVMHQGDVGPFGVVTLVLTLLLQAAAGAALLARDGGWLALWTAVVVARLAMARAGLPGTPTAEGSSLGRAVAGTVSRPWLVGWVLICAALAAAAAWLLTGPAAAAVLVGALAAGLLAGEAVRARASARLGGVTGDVMGAMGEAAATVVLLVAAASMP</sequence>
<feature type="transmembrane region" description="Helical" evidence="19">
    <location>
        <begin position="204"/>
        <end position="223"/>
    </location>
</feature>
<dbReference type="OrthoDB" id="9794223at2"/>
<evidence type="ECO:0000256" key="2">
    <source>
        <dbReference type="ARBA" id="ARBA00004651"/>
    </source>
</evidence>